<evidence type="ECO:0000259" key="2">
    <source>
        <dbReference type="PROSITE" id="PS50206"/>
    </source>
</evidence>
<dbReference type="OrthoDB" id="9814704at2"/>
<evidence type="ECO:0000313" key="4">
    <source>
        <dbReference type="Proteomes" id="UP000092627"/>
    </source>
</evidence>
<dbReference type="EMBL" id="FLOC01000004">
    <property type="protein sequence ID" value="SBS28157.1"/>
    <property type="molecule type" value="Genomic_DNA"/>
</dbReference>
<gene>
    <name evidence="3" type="primary">pspE</name>
    <name evidence="3" type="ORF">MAQ5080_01022</name>
</gene>
<dbReference type="RefSeq" id="WP_067206433.1">
    <property type="nucleotide sequence ID" value="NZ_FLOC01000004.1"/>
</dbReference>
<feature type="domain" description="Rhodanese" evidence="2">
    <location>
        <begin position="43"/>
        <end position="126"/>
    </location>
</feature>
<feature type="chain" id="PRO_5008378892" evidence="1">
    <location>
        <begin position="33"/>
        <end position="126"/>
    </location>
</feature>
<organism evidence="3 4">
    <name type="scientific">Marinomonas aquimarina</name>
    <dbReference type="NCBI Taxonomy" id="295068"/>
    <lineage>
        <taxon>Bacteria</taxon>
        <taxon>Pseudomonadati</taxon>
        <taxon>Pseudomonadota</taxon>
        <taxon>Gammaproteobacteria</taxon>
        <taxon>Oceanospirillales</taxon>
        <taxon>Oceanospirillaceae</taxon>
        <taxon>Marinomonas</taxon>
    </lineage>
</organism>
<name>A0A1A8T991_9GAMM</name>
<reference evidence="3 4" key="1">
    <citation type="submission" date="2016-06" db="EMBL/GenBank/DDBJ databases">
        <authorList>
            <person name="Kjaerup R.B."/>
            <person name="Dalgaard T.S."/>
            <person name="Juul-Madsen H.R."/>
        </authorList>
    </citation>
    <scope>NUCLEOTIDE SEQUENCE [LARGE SCALE GENOMIC DNA]</scope>
    <source>
        <strain evidence="3 4">CECT 5080</strain>
    </source>
</reference>
<dbReference type="SUPFAM" id="SSF52821">
    <property type="entry name" value="Rhodanese/Cell cycle control phosphatase"/>
    <property type="match status" value="1"/>
</dbReference>
<dbReference type="Pfam" id="PF00581">
    <property type="entry name" value="Rhodanese"/>
    <property type="match status" value="1"/>
</dbReference>
<proteinExistence type="predicted"/>
<keyword evidence="3" id="KW-0808">Transferase</keyword>
<protein>
    <submittedName>
        <fullName evidence="3">Thiosulfate sulfurtransferase PspE</fullName>
        <ecNumber evidence="3">2.8.1.1</ecNumber>
    </submittedName>
</protein>
<dbReference type="EC" id="2.8.1.1" evidence="3"/>
<dbReference type="Proteomes" id="UP000092627">
    <property type="component" value="Unassembled WGS sequence"/>
</dbReference>
<dbReference type="InterPro" id="IPR001763">
    <property type="entry name" value="Rhodanese-like_dom"/>
</dbReference>
<dbReference type="CDD" id="cd00158">
    <property type="entry name" value="RHOD"/>
    <property type="match status" value="1"/>
</dbReference>
<dbReference type="SMART" id="SM00450">
    <property type="entry name" value="RHOD"/>
    <property type="match status" value="1"/>
</dbReference>
<dbReference type="PANTHER" id="PTHR43031">
    <property type="entry name" value="FAD-DEPENDENT OXIDOREDUCTASE"/>
    <property type="match status" value="1"/>
</dbReference>
<sequence length="126" mass="13537">MTSFRPSNLLIKATLVLVALLSSMLSISNAQASERSTQAWQALAQGATLIDVRTIQEFEQEHLSGALHIPLSDISTMANSLDPSATVVVYCRSGNRASHAKQTLHDMGFKQVINGGGLEEMKASKP</sequence>
<dbReference type="AlphaFoldDB" id="A0A1A8T991"/>
<accession>A0A1A8T991</accession>
<evidence type="ECO:0000256" key="1">
    <source>
        <dbReference type="SAM" id="SignalP"/>
    </source>
</evidence>
<dbReference type="PROSITE" id="PS50206">
    <property type="entry name" value="RHODANESE_3"/>
    <property type="match status" value="1"/>
</dbReference>
<dbReference type="GO" id="GO:0004792">
    <property type="term" value="F:thiosulfate-cyanide sulfurtransferase activity"/>
    <property type="evidence" value="ECO:0007669"/>
    <property type="project" value="UniProtKB-EC"/>
</dbReference>
<dbReference type="InterPro" id="IPR036873">
    <property type="entry name" value="Rhodanese-like_dom_sf"/>
</dbReference>
<feature type="signal peptide" evidence="1">
    <location>
        <begin position="1"/>
        <end position="32"/>
    </location>
</feature>
<keyword evidence="1" id="KW-0732">Signal</keyword>
<keyword evidence="4" id="KW-1185">Reference proteome</keyword>
<evidence type="ECO:0000313" key="3">
    <source>
        <dbReference type="EMBL" id="SBS28157.1"/>
    </source>
</evidence>
<dbReference type="PANTHER" id="PTHR43031:SF1">
    <property type="entry name" value="PYRIDINE NUCLEOTIDE-DISULPHIDE OXIDOREDUCTASE"/>
    <property type="match status" value="1"/>
</dbReference>
<dbReference type="STRING" id="295068.MAQ5080_01022"/>
<dbReference type="Gene3D" id="3.40.250.10">
    <property type="entry name" value="Rhodanese-like domain"/>
    <property type="match status" value="1"/>
</dbReference>
<dbReference type="InterPro" id="IPR050229">
    <property type="entry name" value="GlpE_sulfurtransferase"/>
</dbReference>